<dbReference type="AlphaFoldDB" id="A0A6J6I3N5"/>
<dbReference type="GO" id="GO:0006071">
    <property type="term" value="P:glycerol metabolic process"/>
    <property type="evidence" value="ECO:0007669"/>
    <property type="project" value="TreeGrafter"/>
</dbReference>
<dbReference type="GO" id="GO:0008993">
    <property type="term" value="F:rhamnulokinase activity"/>
    <property type="evidence" value="ECO:0007669"/>
    <property type="project" value="InterPro"/>
</dbReference>
<evidence type="ECO:0000256" key="5">
    <source>
        <dbReference type="ARBA" id="ARBA00022840"/>
    </source>
</evidence>
<comment type="similarity">
    <text evidence="1">Belongs to the FGGY kinase family.</text>
</comment>
<gene>
    <name evidence="10" type="ORF">UFOPK1909_00505</name>
</gene>
<organism evidence="10">
    <name type="scientific">freshwater metagenome</name>
    <dbReference type="NCBI Taxonomy" id="449393"/>
    <lineage>
        <taxon>unclassified sequences</taxon>
        <taxon>metagenomes</taxon>
        <taxon>ecological metagenomes</taxon>
    </lineage>
</organism>
<reference evidence="10" key="1">
    <citation type="submission" date="2020-05" db="EMBL/GenBank/DDBJ databases">
        <authorList>
            <person name="Chiriac C."/>
            <person name="Salcher M."/>
            <person name="Ghai R."/>
            <person name="Kavagutti S V."/>
        </authorList>
    </citation>
    <scope>NUCLEOTIDE SEQUENCE</scope>
</reference>
<dbReference type="GO" id="GO:0005829">
    <property type="term" value="C:cytosol"/>
    <property type="evidence" value="ECO:0007669"/>
    <property type="project" value="TreeGrafter"/>
</dbReference>
<evidence type="ECO:0000256" key="6">
    <source>
        <dbReference type="ARBA" id="ARBA00023157"/>
    </source>
</evidence>
<dbReference type="PANTHER" id="PTHR10196">
    <property type="entry name" value="SUGAR KINASE"/>
    <property type="match status" value="1"/>
</dbReference>
<evidence type="ECO:0000259" key="8">
    <source>
        <dbReference type="Pfam" id="PF00370"/>
    </source>
</evidence>
<keyword evidence="6" id="KW-1015">Disulfide bond</keyword>
<evidence type="ECO:0000256" key="7">
    <source>
        <dbReference type="ARBA" id="ARBA00023308"/>
    </source>
</evidence>
<dbReference type="InterPro" id="IPR013449">
    <property type="entry name" value="Rhamnulokinase"/>
</dbReference>
<keyword evidence="4" id="KW-0418">Kinase</keyword>
<dbReference type="Pfam" id="PF02782">
    <property type="entry name" value="FGGY_C"/>
    <property type="match status" value="1"/>
</dbReference>
<accession>A0A6J6I3N5</accession>
<dbReference type="PANTHER" id="PTHR10196:SF93">
    <property type="entry name" value="L-RHAMNULOKINASE"/>
    <property type="match status" value="1"/>
</dbReference>
<dbReference type="InterPro" id="IPR018485">
    <property type="entry name" value="FGGY_C"/>
</dbReference>
<dbReference type="GO" id="GO:0004370">
    <property type="term" value="F:glycerol kinase activity"/>
    <property type="evidence" value="ECO:0007669"/>
    <property type="project" value="TreeGrafter"/>
</dbReference>
<sequence>MTGKVYGAIDLGASSGRVIAGIFAESGLELTEIARFPNGPRAVDGSLYWDFDGLFESVVSGLLQLADFAQARGSSVESIGIDTWAVDYGLVSKDGNLLATPRHYRDERNLLGVSAVHGLVSQEELYQENGLQFLPFNTLYQLAAEQLQNPELLAKAQKVLLMPDLIAYLLTGVMRAEVTNASTTGLLSAKSQTWNLELCRKLGFGQELLPQLIQPGDSYGKITLGSLSHPTLENTKVVAVATHDTASAIYSIAGLDKGSAYLSSGTWSLLGVLLDEPNLTDAASKANFTNELGVDSKTRFLKNLSGLWLIQESLRTWNEAGNHLTVAELLDDAKRVQTDARIDVSDPEFAAPGNMPARIQVHVSRNGGIPPQTPGEIARCIFESLADAYAKAVSELELVTGRKINKMFVIGGGSQNELLCQLTADRCEIEVFAGPVEATAIGNLLAQVKDQNLNYQFSPTLFNPTKGN</sequence>
<feature type="domain" description="Carbohydrate kinase FGGY N-terminal" evidence="8">
    <location>
        <begin position="6"/>
        <end position="248"/>
    </location>
</feature>
<keyword evidence="7" id="KW-0684">Rhamnose metabolism</keyword>
<dbReference type="EMBL" id="CAEZVD010000037">
    <property type="protein sequence ID" value="CAB4620190.1"/>
    <property type="molecule type" value="Genomic_DNA"/>
</dbReference>
<keyword evidence="3" id="KW-0547">Nucleotide-binding</keyword>
<evidence type="ECO:0000256" key="3">
    <source>
        <dbReference type="ARBA" id="ARBA00022741"/>
    </source>
</evidence>
<dbReference type="CDD" id="cd07771">
    <property type="entry name" value="ASKHA_NBD_FGGY_RhaB-like"/>
    <property type="match status" value="1"/>
</dbReference>
<evidence type="ECO:0000256" key="1">
    <source>
        <dbReference type="ARBA" id="ARBA00009156"/>
    </source>
</evidence>
<dbReference type="InterPro" id="IPR043129">
    <property type="entry name" value="ATPase_NBD"/>
</dbReference>
<protein>
    <submittedName>
        <fullName evidence="10">Unannotated protein</fullName>
    </submittedName>
</protein>
<dbReference type="SUPFAM" id="SSF53067">
    <property type="entry name" value="Actin-like ATPase domain"/>
    <property type="match status" value="2"/>
</dbReference>
<feature type="domain" description="Carbohydrate kinase FGGY C-terminal" evidence="9">
    <location>
        <begin position="260"/>
        <end position="447"/>
    </location>
</feature>
<evidence type="ECO:0000259" key="9">
    <source>
        <dbReference type="Pfam" id="PF02782"/>
    </source>
</evidence>
<dbReference type="GO" id="GO:0019301">
    <property type="term" value="P:rhamnose catabolic process"/>
    <property type="evidence" value="ECO:0007669"/>
    <property type="project" value="InterPro"/>
</dbReference>
<name>A0A6J6I3N5_9ZZZZ</name>
<proteinExistence type="inferred from homology"/>
<dbReference type="InterPro" id="IPR018484">
    <property type="entry name" value="FGGY_N"/>
</dbReference>
<keyword evidence="2" id="KW-0808">Transferase</keyword>
<evidence type="ECO:0000256" key="4">
    <source>
        <dbReference type="ARBA" id="ARBA00022777"/>
    </source>
</evidence>
<evidence type="ECO:0000313" key="10">
    <source>
        <dbReference type="EMBL" id="CAB4620190.1"/>
    </source>
</evidence>
<keyword evidence="5" id="KW-0067">ATP-binding</keyword>
<dbReference type="Pfam" id="PF00370">
    <property type="entry name" value="FGGY_N"/>
    <property type="match status" value="1"/>
</dbReference>
<dbReference type="Gene3D" id="3.30.420.40">
    <property type="match status" value="2"/>
</dbReference>
<evidence type="ECO:0000256" key="2">
    <source>
        <dbReference type="ARBA" id="ARBA00022679"/>
    </source>
</evidence>
<dbReference type="GO" id="GO:0005524">
    <property type="term" value="F:ATP binding"/>
    <property type="evidence" value="ECO:0007669"/>
    <property type="project" value="UniProtKB-KW"/>
</dbReference>